<dbReference type="Pfam" id="PF12146">
    <property type="entry name" value="Hydrolase_4"/>
    <property type="match status" value="1"/>
</dbReference>
<organism evidence="2">
    <name type="scientific">marine sediment metagenome</name>
    <dbReference type="NCBI Taxonomy" id="412755"/>
    <lineage>
        <taxon>unclassified sequences</taxon>
        <taxon>metagenomes</taxon>
        <taxon>ecological metagenomes</taxon>
    </lineage>
</organism>
<name>X1U3Z6_9ZZZZ</name>
<evidence type="ECO:0000313" key="2">
    <source>
        <dbReference type="EMBL" id="GAJ12303.1"/>
    </source>
</evidence>
<comment type="caution">
    <text evidence="2">The sequence shown here is derived from an EMBL/GenBank/DDBJ whole genome shotgun (WGS) entry which is preliminary data.</text>
</comment>
<protein>
    <recommendedName>
        <fullName evidence="1">Serine aminopeptidase S33 domain-containing protein</fullName>
    </recommendedName>
</protein>
<gene>
    <name evidence="2" type="ORF">S12H4_47658</name>
</gene>
<dbReference type="PANTHER" id="PTHR43265">
    <property type="entry name" value="ESTERASE ESTD"/>
    <property type="match status" value="1"/>
</dbReference>
<sequence length="199" mass="21408">LVLERTEAKLEIKRPQEPKEPFPYRAEEVVFKNVDAGIKLAGTLTLPSSEGLFPAVLLLSGSGPQDRDETVFGHHPFLVLADYLTRKGIAVLRVDDRGVGGSTGNFDKATAVDYASDAMDGVTYLKSRKEINRELIGLVGHSEGGIIASMVAVQASDIAFIVLIASPGMAIKKMESTEKVRTLKAKGASEDLIARNLTL</sequence>
<reference evidence="2" key="1">
    <citation type="journal article" date="2014" name="Front. Microbiol.">
        <title>High frequency of phylogenetically diverse reductive dehalogenase-homologous genes in deep subseafloor sedimentary metagenomes.</title>
        <authorList>
            <person name="Kawai M."/>
            <person name="Futagami T."/>
            <person name="Toyoda A."/>
            <person name="Takaki Y."/>
            <person name="Nishi S."/>
            <person name="Hori S."/>
            <person name="Arai W."/>
            <person name="Tsubouchi T."/>
            <person name="Morono Y."/>
            <person name="Uchiyama I."/>
            <person name="Ito T."/>
            <person name="Fujiyama A."/>
            <person name="Inagaki F."/>
            <person name="Takami H."/>
        </authorList>
    </citation>
    <scope>NUCLEOTIDE SEQUENCE</scope>
    <source>
        <strain evidence="2">Expedition CK06-06</strain>
    </source>
</reference>
<dbReference type="InterPro" id="IPR022742">
    <property type="entry name" value="Hydrolase_4"/>
</dbReference>
<dbReference type="GO" id="GO:0052689">
    <property type="term" value="F:carboxylic ester hydrolase activity"/>
    <property type="evidence" value="ECO:0007669"/>
    <property type="project" value="TreeGrafter"/>
</dbReference>
<feature type="domain" description="Serine aminopeptidase S33" evidence="1">
    <location>
        <begin position="80"/>
        <end position="180"/>
    </location>
</feature>
<dbReference type="InterPro" id="IPR029058">
    <property type="entry name" value="AB_hydrolase_fold"/>
</dbReference>
<evidence type="ECO:0000259" key="1">
    <source>
        <dbReference type="Pfam" id="PF12146"/>
    </source>
</evidence>
<feature type="non-terminal residue" evidence="2">
    <location>
        <position position="1"/>
    </location>
</feature>
<dbReference type="EMBL" id="BARW01029700">
    <property type="protein sequence ID" value="GAJ12303.1"/>
    <property type="molecule type" value="Genomic_DNA"/>
</dbReference>
<dbReference type="AlphaFoldDB" id="X1U3Z6"/>
<dbReference type="SUPFAM" id="SSF53474">
    <property type="entry name" value="alpha/beta-Hydrolases"/>
    <property type="match status" value="1"/>
</dbReference>
<accession>X1U3Z6</accession>
<dbReference type="Gene3D" id="3.40.50.1820">
    <property type="entry name" value="alpha/beta hydrolase"/>
    <property type="match status" value="1"/>
</dbReference>
<dbReference type="InterPro" id="IPR053145">
    <property type="entry name" value="AB_hydrolase_Est10"/>
</dbReference>
<dbReference type="PANTHER" id="PTHR43265:SF1">
    <property type="entry name" value="ESTERASE ESTD"/>
    <property type="match status" value="1"/>
</dbReference>
<proteinExistence type="predicted"/>